<name>A0A553R969_9TELE</name>
<dbReference type="PANTHER" id="PTHR12369:SF15">
    <property type="entry name" value="BETA-1,4-N-ACETYLGALACTOSAMINYLTRANSFERASE 3"/>
    <property type="match status" value="1"/>
</dbReference>
<organism evidence="1 2">
    <name type="scientific">Danionella cerebrum</name>
    <dbReference type="NCBI Taxonomy" id="2873325"/>
    <lineage>
        <taxon>Eukaryota</taxon>
        <taxon>Metazoa</taxon>
        <taxon>Chordata</taxon>
        <taxon>Craniata</taxon>
        <taxon>Vertebrata</taxon>
        <taxon>Euteleostomi</taxon>
        <taxon>Actinopterygii</taxon>
        <taxon>Neopterygii</taxon>
        <taxon>Teleostei</taxon>
        <taxon>Ostariophysi</taxon>
        <taxon>Cypriniformes</taxon>
        <taxon>Danionidae</taxon>
        <taxon>Danioninae</taxon>
        <taxon>Danionella</taxon>
    </lineage>
</organism>
<dbReference type="AlphaFoldDB" id="A0A553R969"/>
<dbReference type="STRING" id="623744.A0A553R969"/>
<dbReference type="GO" id="GO:0008376">
    <property type="term" value="F:acetylgalactosaminyltransferase activity"/>
    <property type="evidence" value="ECO:0007669"/>
    <property type="project" value="TreeGrafter"/>
</dbReference>
<dbReference type="InterPro" id="IPR051227">
    <property type="entry name" value="CS_glycosyltransferase"/>
</dbReference>
<dbReference type="EMBL" id="SRMA01025149">
    <property type="protein sequence ID" value="TRY98727.1"/>
    <property type="molecule type" value="Genomic_DNA"/>
</dbReference>
<dbReference type="PANTHER" id="PTHR12369">
    <property type="entry name" value="CHONDROITIN SYNTHASE"/>
    <property type="match status" value="1"/>
</dbReference>
<proteinExistence type="predicted"/>
<dbReference type="OrthoDB" id="5971499at2759"/>
<accession>A0A553R969</accession>
<gene>
    <name evidence="1" type="ORF">DNTS_003209</name>
</gene>
<evidence type="ECO:0000313" key="2">
    <source>
        <dbReference type="Proteomes" id="UP000316079"/>
    </source>
</evidence>
<dbReference type="Proteomes" id="UP000316079">
    <property type="component" value="Unassembled WGS sequence"/>
</dbReference>
<sequence>MMLNFFPVRKFKRNGIYVVFAGVLTLAVLAAYLEFRATNEWSASDVSMNRETLTLFKAAARSAIMEDLNEGKDTWTLKNIQQPWRIESRTTVKKLAVSPSWTNYGLRIFGYIHPYADGDFVFAVASDDNSEFWLSDDEDPDHLKLRAYVGKTGREWTAPGEYGKYGSQISDLIP</sequence>
<keyword evidence="2" id="KW-1185">Reference proteome</keyword>
<protein>
    <recommendedName>
        <fullName evidence="3">PA14 domain-containing protein</fullName>
    </recommendedName>
</protein>
<evidence type="ECO:0008006" key="3">
    <source>
        <dbReference type="Google" id="ProtNLM"/>
    </source>
</evidence>
<reference evidence="1 2" key="1">
    <citation type="journal article" date="2019" name="Sci. Data">
        <title>Hybrid genome assembly and annotation of Danionella translucida.</title>
        <authorList>
            <person name="Kadobianskyi M."/>
            <person name="Schulze L."/>
            <person name="Schuelke M."/>
            <person name="Judkewitz B."/>
        </authorList>
    </citation>
    <scope>NUCLEOTIDE SEQUENCE [LARGE SCALE GENOMIC DNA]</scope>
    <source>
        <strain evidence="1 2">Bolton</strain>
    </source>
</reference>
<evidence type="ECO:0000313" key="1">
    <source>
        <dbReference type="EMBL" id="TRY98727.1"/>
    </source>
</evidence>
<comment type="caution">
    <text evidence="1">The sequence shown here is derived from an EMBL/GenBank/DDBJ whole genome shotgun (WGS) entry which is preliminary data.</text>
</comment>